<evidence type="ECO:0000313" key="6">
    <source>
        <dbReference type="Proteomes" id="UP000824260"/>
    </source>
</evidence>
<dbReference type="GO" id="GO:0005524">
    <property type="term" value="F:ATP binding"/>
    <property type="evidence" value="ECO:0007669"/>
    <property type="project" value="UniProtKB-KW"/>
</dbReference>
<proteinExistence type="predicted"/>
<keyword evidence="1" id="KW-0813">Transport</keyword>
<feature type="domain" description="ABC transporter" evidence="4">
    <location>
        <begin position="2"/>
        <end position="246"/>
    </location>
</feature>
<evidence type="ECO:0000256" key="1">
    <source>
        <dbReference type="ARBA" id="ARBA00022448"/>
    </source>
</evidence>
<evidence type="ECO:0000259" key="4">
    <source>
        <dbReference type="PROSITE" id="PS50893"/>
    </source>
</evidence>
<dbReference type="PANTHER" id="PTHR43776">
    <property type="entry name" value="TRANSPORT ATP-BINDING PROTEIN"/>
    <property type="match status" value="1"/>
</dbReference>
<dbReference type="CDD" id="cd03257">
    <property type="entry name" value="ABC_NikE_OppD_transporters"/>
    <property type="match status" value="1"/>
</dbReference>
<protein>
    <submittedName>
        <fullName evidence="5">ATP-binding cassette domain-containing protein</fullName>
    </submittedName>
</protein>
<dbReference type="EMBL" id="DVFZ01000084">
    <property type="protein sequence ID" value="HIQ83077.1"/>
    <property type="molecule type" value="Genomic_DNA"/>
</dbReference>
<dbReference type="Proteomes" id="UP000824260">
    <property type="component" value="Unassembled WGS sequence"/>
</dbReference>
<dbReference type="AlphaFoldDB" id="A0A9D1CWH5"/>
<dbReference type="Gene3D" id="3.40.50.300">
    <property type="entry name" value="P-loop containing nucleotide triphosphate hydrolases"/>
    <property type="match status" value="1"/>
</dbReference>
<reference evidence="5" key="1">
    <citation type="submission" date="2020-10" db="EMBL/GenBank/DDBJ databases">
        <authorList>
            <person name="Gilroy R."/>
        </authorList>
    </citation>
    <scope>NUCLEOTIDE SEQUENCE</scope>
    <source>
        <strain evidence="5">ChiSjej6B24-2974</strain>
    </source>
</reference>
<dbReference type="PROSITE" id="PS50893">
    <property type="entry name" value="ABC_TRANSPORTER_2"/>
    <property type="match status" value="1"/>
</dbReference>
<dbReference type="Pfam" id="PF00005">
    <property type="entry name" value="ABC_tran"/>
    <property type="match status" value="1"/>
</dbReference>
<evidence type="ECO:0000256" key="3">
    <source>
        <dbReference type="ARBA" id="ARBA00022840"/>
    </source>
</evidence>
<name>A0A9D1CWH5_9FIRM</name>
<reference evidence="5" key="2">
    <citation type="journal article" date="2021" name="PeerJ">
        <title>Extensive microbial diversity within the chicken gut microbiome revealed by metagenomics and culture.</title>
        <authorList>
            <person name="Gilroy R."/>
            <person name="Ravi A."/>
            <person name="Getino M."/>
            <person name="Pursley I."/>
            <person name="Horton D.L."/>
            <person name="Alikhan N.F."/>
            <person name="Baker D."/>
            <person name="Gharbi K."/>
            <person name="Hall N."/>
            <person name="Watson M."/>
            <person name="Adriaenssens E.M."/>
            <person name="Foster-Nyarko E."/>
            <person name="Jarju S."/>
            <person name="Secka A."/>
            <person name="Antonio M."/>
            <person name="Oren A."/>
            <person name="Chaudhuri R.R."/>
            <person name="La Ragione R."/>
            <person name="Hildebrand F."/>
            <person name="Pallen M.J."/>
        </authorList>
    </citation>
    <scope>NUCLEOTIDE SEQUENCE</scope>
    <source>
        <strain evidence="5">ChiSjej6B24-2974</strain>
    </source>
</reference>
<organism evidence="5 6">
    <name type="scientific">Candidatus Pullichristensenella stercorigallinarum</name>
    <dbReference type="NCBI Taxonomy" id="2840909"/>
    <lineage>
        <taxon>Bacteria</taxon>
        <taxon>Bacillati</taxon>
        <taxon>Bacillota</taxon>
        <taxon>Clostridia</taxon>
        <taxon>Candidatus Pullichristensenella</taxon>
    </lineage>
</organism>
<dbReference type="SMART" id="SM00382">
    <property type="entry name" value="AAA"/>
    <property type="match status" value="1"/>
</dbReference>
<dbReference type="SUPFAM" id="SSF52540">
    <property type="entry name" value="P-loop containing nucleoside triphosphate hydrolases"/>
    <property type="match status" value="1"/>
</dbReference>
<evidence type="ECO:0000256" key="2">
    <source>
        <dbReference type="ARBA" id="ARBA00022741"/>
    </source>
</evidence>
<dbReference type="InterPro" id="IPR003593">
    <property type="entry name" value="AAA+_ATPase"/>
</dbReference>
<dbReference type="InterPro" id="IPR017871">
    <property type="entry name" value="ABC_transporter-like_CS"/>
</dbReference>
<dbReference type="GO" id="GO:0016887">
    <property type="term" value="F:ATP hydrolysis activity"/>
    <property type="evidence" value="ECO:0007669"/>
    <property type="project" value="InterPro"/>
</dbReference>
<dbReference type="InterPro" id="IPR003439">
    <property type="entry name" value="ABC_transporter-like_ATP-bd"/>
</dbReference>
<dbReference type="PROSITE" id="PS00211">
    <property type="entry name" value="ABC_TRANSPORTER_1"/>
    <property type="match status" value="1"/>
</dbReference>
<dbReference type="InterPro" id="IPR050319">
    <property type="entry name" value="ABC_transp_ATP-bind"/>
</dbReference>
<accession>A0A9D1CWH5</accession>
<sequence length="256" mass="27871">MIEAKDVVKTFRGGAFAHRCAVEAVRGVSLALEEGRTYALVGESGSGKTTLTHLLTGLLAPDSGSVTLDGRAIAASPARERFRAVQLVLQDGKSALDPRVNVGRSIAEPMINLGICAKKEAMRRAALLLRAVDMPEDAFHRKPAELSGGEQKRVCIARALSVQPRCIIFDETTAGLDVVRRRQALDLVRSLQRERRFAALFVTHDLVVARYMADTLWVMKDGAIVDTLERPFSSQSIHHPYTALLMSEADLGITAP</sequence>
<dbReference type="InterPro" id="IPR027417">
    <property type="entry name" value="P-loop_NTPase"/>
</dbReference>
<keyword evidence="3 5" id="KW-0067">ATP-binding</keyword>
<evidence type="ECO:0000313" key="5">
    <source>
        <dbReference type="EMBL" id="HIQ83077.1"/>
    </source>
</evidence>
<comment type="caution">
    <text evidence="5">The sequence shown here is derived from an EMBL/GenBank/DDBJ whole genome shotgun (WGS) entry which is preliminary data.</text>
</comment>
<keyword evidence="2" id="KW-0547">Nucleotide-binding</keyword>
<dbReference type="PANTHER" id="PTHR43776:SF8">
    <property type="entry name" value="ABC TRANSPORTER, ATP-BINDING PROTEIN"/>
    <property type="match status" value="1"/>
</dbReference>
<dbReference type="GO" id="GO:0055085">
    <property type="term" value="P:transmembrane transport"/>
    <property type="evidence" value="ECO:0007669"/>
    <property type="project" value="UniProtKB-ARBA"/>
</dbReference>
<gene>
    <name evidence="5" type="ORF">IAA52_08240</name>
</gene>